<sequence length="129" mass="14862">MKVGELVKLRDITKGDWDVVCVLPPYSGGISDPEDERINRLGRKIPELNLSISEGSWHLLFEKEGIVAANSFEARSVLDIRQKGFDAIVQKLLNIYSFTPRYCTEFSQAIIFRFKEHDWNYIVLGEIQE</sequence>
<accession>A0A5C7VLJ7</accession>
<dbReference type="AlphaFoldDB" id="A0A5C7VLJ7"/>
<dbReference type="Proteomes" id="UP000321055">
    <property type="component" value="Unassembled WGS sequence"/>
</dbReference>
<proteinExistence type="predicted"/>
<comment type="caution">
    <text evidence="1">The sequence shown here is derived from an EMBL/GenBank/DDBJ whole genome shotgun (WGS) entry which is preliminary data.</text>
</comment>
<dbReference type="EMBL" id="SSFX01000100">
    <property type="protein sequence ID" value="TXI26497.1"/>
    <property type="molecule type" value="Genomic_DNA"/>
</dbReference>
<reference evidence="1 2" key="1">
    <citation type="submission" date="2018-09" db="EMBL/GenBank/DDBJ databases">
        <title>Metagenome Assembled Genomes from an Advanced Water Purification Facility.</title>
        <authorList>
            <person name="Stamps B.W."/>
            <person name="Spear J.R."/>
        </authorList>
    </citation>
    <scope>NUCLEOTIDE SEQUENCE [LARGE SCALE GENOMIC DNA]</scope>
    <source>
        <strain evidence="1">Bin_54_1</strain>
    </source>
</reference>
<evidence type="ECO:0000313" key="1">
    <source>
        <dbReference type="EMBL" id="TXI26497.1"/>
    </source>
</evidence>
<evidence type="ECO:0000313" key="2">
    <source>
        <dbReference type="Proteomes" id="UP000321055"/>
    </source>
</evidence>
<gene>
    <name evidence="1" type="ORF">E6Q60_12290</name>
</gene>
<name>A0A5C7VLJ7_9PROT</name>
<protein>
    <submittedName>
        <fullName evidence="1">Uncharacterized protein</fullName>
    </submittedName>
</protein>
<organism evidence="1 2">
    <name type="scientific">Nitrosomonas oligotropha</name>
    <dbReference type="NCBI Taxonomy" id="42354"/>
    <lineage>
        <taxon>Bacteria</taxon>
        <taxon>Pseudomonadati</taxon>
        <taxon>Pseudomonadota</taxon>
        <taxon>Betaproteobacteria</taxon>
        <taxon>Nitrosomonadales</taxon>
        <taxon>Nitrosomonadaceae</taxon>
        <taxon>Nitrosomonas</taxon>
    </lineage>
</organism>